<feature type="domain" description="Helix-turn-helix" evidence="1">
    <location>
        <begin position="12"/>
        <end position="61"/>
    </location>
</feature>
<dbReference type="Pfam" id="PF12728">
    <property type="entry name" value="HTH_17"/>
    <property type="match status" value="1"/>
</dbReference>
<proteinExistence type="predicted"/>
<dbReference type="InterPro" id="IPR041657">
    <property type="entry name" value="HTH_17"/>
</dbReference>
<sequence>MSESPPFGVRYLAPSQVAELLSISVDEVLDLVHEGRLRGARLGSPAKWRIEEESLRGYIDDQVEEARQMHLWQQSQAASFPEVWNPGGSTRPE</sequence>
<dbReference type="InterPro" id="IPR010093">
    <property type="entry name" value="SinI_DNA-bd"/>
</dbReference>
<evidence type="ECO:0000313" key="2">
    <source>
        <dbReference type="EMBL" id="WOQ68767.1"/>
    </source>
</evidence>
<name>A0AAU0MEB9_9MICO</name>
<accession>A0AAU0MEB9</accession>
<protein>
    <submittedName>
        <fullName evidence="2">Helix-turn-helix domain-containing protein</fullName>
    </submittedName>
</protein>
<dbReference type="KEGG" id="mliy:RYJ27_08590"/>
<dbReference type="EMBL" id="CP137080">
    <property type="protein sequence ID" value="WOQ68767.1"/>
    <property type="molecule type" value="Genomic_DNA"/>
</dbReference>
<evidence type="ECO:0000313" key="3">
    <source>
        <dbReference type="Proteomes" id="UP001329313"/>
    </source>
</evidence>
<dbReference type="GO" id="GO:0003677">
    <property type="term" value="F:DNA binding"/>
    <property type="evidence" value="ECO:0007669"/>
    <property type="project" value="InterPro"/>
</dbReference>
<organism evidence="2 3">
    <name type="scientific">Microbacterium limosum</name>
    <dbReference type="NCBI Taxonomy" id="3079935"/>
    <lineage>
        <taxon>Bacteria</taxon>
        <taxon>Bacillati</taxon>
        <taxon>Actinomycetota</taxon>
        <taxon>Actinomycetes</taxon>
        <taxon>Micrococcales</taxon>
        <taxon>Microbacteriaceae</taxon>
        <taxon>Microbacterium</taxon>
    </lineage>
</organism>
<reference evidence="2 3" key="1">
    <citation type="submission" date="2023-10" db="EMBL/GenBank/DDBJ databases">
        <title>Y20.</title>
        <authorList>
            <person name="Zhang G."/>
            <person name="Ding Y."/>
        </authorList>
    </citation>
    <scope>NUCLEOTIDE SEQUENCE [LARGE SCALE GENOMIC DNA]</scope>
    <source>
        <strain evidence="2 3">Y20</strain>
    </source>
</reference>
<dbReference type="AlphaFoldDB" id="A0AAU0MEB9"/>
<evidence type="ECO:0000259" key="1">
    <source>
        <dbReference type="Pfam" id="PF12728"/>
    </source>
</evidence>
<dbReference type="NCBIfam" id="TIGR01764">
    <property type="entry name" value="excise"/>
    <property type="match status" value="1"/>
</dbReference>
<keyword evidence="3" id="KW-1185">Reference proteome</keyword>
<dbReference type="Proteomes" id="UP001329313">
    <property type="component" value="Chromosome"/>
</dbReference>
<dbReference type="RefSeq" id="WP_330169908.1">
    <property type="nucleotide sequence ID" value="NZ_CP137080.1"/>
</dbReference>
<gene>
    <name evidence="2" type="ORF">RYJ27_08590</name>
</gene>